<evidence type="ECO:0000313" key="6">
    <source>
        <dbReference type="Proteomes" id="UP000321562"/>
    </source>
</evidence>
<dbReference type="InterPro" id="IPR002220">
    <property type="entry name" value="DapA-like"/>
</dbReference>
<dbReference type="EMBL" id="VOPL01000016">
    <property type="protein sequence ID" value="TXB63647.1"/>
    <property type="molecule type" value="Genomic_DNA"/>
</dbReference>
<feature type="active site" description="Proton donor/acceptor" evidence="3">
    <location>
        <position position="190"/>
    </location>
</feature>
<keyword evidence="1 2" id="KW-0456">Lyase</keyword>
<reference evidence="5 6" key="1">
    <citation type="submission" date="2019-08" db="EMBL/GenBank/DDBJ databases">
        <authorList>
            <person name="Ye J."/>
        </authorList>
    </citation>
    <scope>NUCLEOTIDE SEQUENCE [LARGE SCALE GENOMIC DNA]</scope>
    <source>
        <strain evidence="5 6">TK008</strain>
    </source>
</reference>
<proteinExistence type="inferred from homology"/>
<feature type="binding site" evidence="4">
    <location>
        <position position="260"/>
    </location>
    <ligand>
        <name>pyruvate</name>
        <dbReference type="ChEBI" id="CHEBI:15361"/>
    </ligand>
</feature>
<dbReference type="PANTHER" id="PTHR12128">
    <property type="entry name" value="DIHYDRODIPICOLINATE SYNTHASE"/>
    <property type="match status" value="1"/>
</dbReference>
<evidence type="ECO:0000256" key="1">
    <source>
        <dbReference type="ARBA" id="ARBA00023239"/>
    </source>
</evidence>
<keyword evidence="6" id="KW-1185">Reference proteome</keyword>
<dbReference type="PRINTS" id="PR00146">
    <property type="entry name" value="DHPICSNTHASE"/>
</dbReference>
<evidence type="ECO:0000256" key="3">
    <source>
        <dbReference type="PIRSR" id="PIRSR001365-1"/>
    </source>
</evidence>
<sequence length="341" mass="36329">MRSDLPFQRRLAPTCILRNHCQLSNMSVNASVPEIPMPDSIPSETRSLAAPRAHLFGVSVAMVTPFLPDGSVDLDRFADHAAAMMSRGADGLTLYGTTGEGASLGPSDRAAMLDAAKDAGVAPERMTVCIAACDLETAESQTRAAFAGGVRRLLLAPPFYFKGVDDESLFRWVSEYVSRIADGDPEIILYHIPQVTGVHFDAPLIRRIKDSFGDAIFGVKDSAGSWDHTAPLLPMDDLAIMIGDERLLARAAPLGGAGAISGMANLVPELLHQMIFEGRAMPEMDRLVDDVVRAPVTPLVKALVGAARAEKGWDQTRAPLAPADPALVAALAPRVKALSGR</sequence>
<dbReference type="Gene3D" id="3.20.20.70">
    <property type="entry name" value="Aldolase class I"/>
    <property type="match status" value="1"/>
</dbReference>
<dbReference type="SMART" id="SM01130">
    <property type="entry name" value="DHDPS"/>
    <property type="match status" value="1"/>
</dbReference>
<dbReference type="GO" id="GO:0008840">
    <property type="term" value="F:4-hydroxy-tetrahydrodipicolinate synthase activity"/>
    <property type="evidence" value="ECO:0007669"/>
    <property type="project" value="TreeGrafter"/>
</dbReference>
<dbReference type="InterPro" id="IPR013785">
    <property type="entry name" value="Aldolase_TIM"/>
</dbReference>
<evidence type="ECO:0000256" key="4">
    <source>
        <dbReference type="PIRSR" id="PIRSR001365-2"/>
    </source>
</evidence>
<dbReference type="PANTHER" id="PTHR12128:SF67">
    <property type="entry name" value="BLR3884 PROTEIN"/>
    <property type="match status" value="1"/>
</dbReference>
<gene>
    <name evidence="5" type="ORF">FQV27_18285</name>
</gene>
<organism evidence="5 6">
    <name type="scientific">Paracoccus aurantiacus</name>
    <dbReference type="NCBI Taxonomy" id="2599412"/>
    <lineage>
        <taxon>Bacteria</taxon>
        <taxon>Pseudomonadati</taxon>
        <taxon>Pseudomonadota</taxon>
        <taxon>Alphaproteobacteria</taxon>
        <taxon>Rhodobacterales</taxon>
        <taxon>Paracoccaceae</taxon>
        <taxon>Paracoccus</taxon>
    </lineage>
</organism>
<accession>A0A5C6RN60</accession>
<dbReference type="Proteomes" id="UP000321562">
    <property type="component" value="Unassembled WGS sequence"/>
</dbReference>
<comment type="similarity">
    <text evidence="2">Belongs to the DapA family.</text>
</comment>
<dbReference type="OrthoDB" id="9782828at2"/>
<feature type="active site" description="Schiff-base intermediate with substrate" evidence="3">
    <location>
        <position position="220"/>
    </location>
</feature>
<feature type="binding site" evidence="4">
    <location>
        <position position="98"/>
    </location>
    <ligand>
        <name>pyruvate</name>
        <dbReference type="ChEBI" id="CHEBI:15361"/>
    </ligand>
</feature>
<evidence type="ECO:0000313" key="5">
    <source>
        <dbReference type="EMBL" id="TXB63647.1"/>
    </source>
</evidence>
<dbReference type="CDD" id="cd00408">
    <property type="entry name" value="DHDPS-like"/>
    <property type="match status" value="1"/>
</dbReference>
<dbReference type="SUPFAM" id="SSF51569">
    <property type="entry name" value="Aldolase"/>
    <property type="match status" value="1"/>
</dbReference>
<dbReference type="AlphaFoldDB" id="A0A5C6RN60"/>
<protein>
    <submittedName>
        <fullName evidence="5">Dihydrodipicolinate synthase family protein</fullName>
    </submittedName>
</protein>
<dbReference type="PIRSF" id="PIRSF001365">
    <property type="entry name" value="DHDPS"/>
    <property type="match status" value="1"/>
</dbReference>
<name>A0A5C6RN60_9RHOB</name>
<dbReference type="Pfam" id="PF00701">
    <property type="entry name" value="DHDPS"/>
    <property type="match status" value="1"/>
</dbReference>
<evidence type="ECO:0000256" key="2">
    <source>
        <dbReference type="PIRNR" id="PIRNR001365"/>
    </source>
</evidence>
<comment type="caution">
    <text evidence="5">The sequence shown here is derived from an EMBL/GenBank/DDBJ whole genome shotgun (WGS) entry which is preliminary data.</text>
</comment>